<feature type="transmembrane region" description="Helical" evidence="1">
    <location>
        <begin position="265"/>
        <end position="283"/>
    </location>
</feature>
<feature type="transmembrane region" description="Helical" evidence="1">
    <location>
        <begin position="73"/>
        <end position="94"/>
    </location>
</feature>
<feature type="transmembrane region" description="Helical" evidence="1">
    <location>
        <begin position="114"/>
        <end position="133"/>
    </location>
</feature>
<keyword evidence="3" id="KW-1185">Reference proteome</keyword>
<reference evidence="3" key="1">
    <citation type="submission" date="2016-06" db="EMBL/GenBank/DDBJ databases">
        <authorList>
            <person name="Varghese N."/>
            <person name="Submissions Spin"/>
        </authorList>
    </citation>
    <scope>NUCLEOTIDE SEQUENCE [LARGE SCALE GENOMIC DNA]</scope>
    <source>
        <strain evidence="3">DSM 43909</strain>
    </source>
</reference>
<dbReference type="RefSeq" id="WP_089007480.1">
    <property type="nucleotide sequence ID" value="NZ_LT607411.1"/>
</dbReference>
<dbReference type="Proteomes" id="UP000198242">
    <property type="component" value="Chromosome I"/>
</dbReference>
<dbReference type="AlphaFoldDB" id="A0A1C4Y537"/>
<dbReference type="EMBL" id="LT607411">
    <property type="protein sequence ID" value="SCF15491.1"/>
    <property type="molecule type" value="Genomic_DNA"/>
</dbReference>
<feature type="transmembrane region" description="Helical" evidence="1">
    <location>
        <begin position="196"/>
        <end position="220"/>
    </location>
</feature>
<name>A0A1C4Y537_MICVI</name>
<feature type="transmembrane region" description="Helical" evidence="1">
    <location>
        <begin position="140"/>
        <end position="160"/>
    </location>
</feature>
<sequence length="349" mass="36453">MTLERAYRWLLACYPREHRQQYADEMLGVLLDDAAPGQRRPRAREVRDLLDGALRTHVRYGAARLSERTWRDAASALGLIAALALLAYAARLPVLHLALLAAGQPGGLGDAPPWQAWLSPVAWLAVAVLAGLAWRRSAAVLAGAAAALEVARAAGEYAAYLSVFNLWPAVLAGMAAAALAVPAARSGAAVIGRWRLGALAAATLLGGSAPAFAAVALPGPGSESVRTSWIFTTSVDRAEALLLGAGYALCALVVLSTPAALRRRLLALLVPVGAALLLTRAGVGVLHRPLHDGIPAALTPAQLLAVALLPGLAFAAAVVALHRRERRARLLAIEGPGERRSPDDPRPSR</sequence>
<dbReference type="OrthoDB" id="5150238at2"/>
<keyword evidence="1" id="KW-1133">Transmembrane helix</keyword>
<evidence type="ECO:0000256" key="1">
    <source>
        <dbReference type="SAM" id="Phobius"/>
    </source>
</evidence>
<keyword evidence="1" id="KW-0812">Transmembrane</keyword>
<organism evidence="2 3">
    <name type="scientific">Micromonospora viridifaciens</name>
    <dbReference type="NCBI Taxonomy" id="1881"/>
    <lineage>
        <taxon>Bacteria</taxon>
        <taxon>Bacillati</taxon>
        <taxon>Actinomycetota</taxon>
        <taxon>Actinomycetes</taxon>
        <taxon>Micromonosporales</taxon>
        <taxon>Micromonosporaceae</taxon>
        <taxon>Micromonospora</taxon>
    </lineage>
</organism>
<feature type="transmembrane region" description="Helical" evidence="1">
    <location>
        <begin position="166"/>
        <end position="184"/>
    </location>
</feature>
<gene>
    <name evidence="2" type="ORF">GA0074695_3840</name>
</gene>
<accession>A0A1C4Y537</accession>
<proteinExistence type="predicted"/>
<feature type="transmembrane region" description="Helical" evidence="1">
    <location>
        <begin position="303"/>
        <end position="321"/>
    </location>
</feature>
<protein>
    <submittedName>
        <fullName evidence="2">Uncharacterized protein</fullName>
    </submittedName>
</protein>
<evidence type="ECO:0000313" key="3">
    <source>
        <dbReference type="Proteomes" id="UP000198242"/>
    </source>
</evidence>
<feature type="transmembrane region" description="Helical" evidence="1">
    <location>
        <begin position="240"/>
        <end position="258"/>
    </location>
</feature>
<keyword evidence="1" id="KW-0472">Membrane</keyword>
<evidence type="ECO:0000313" key="2">
    <source>
        <dbReference type="EMBL" id="SCF15491.1"/>
    </source>
</evidence>